<dbReference type="EMBL" id="LR796854">
    <property type="protein sequence ID" value="CAB4169771.1"/>
    <property type="molecule type" value="Genomic_DNA"/>
</dbReference>
<evidence type="ECO:0000313" key="3">
    <source>
        <dbReference type="EMBL" id="CAB4210429.1"/>
    </source>
</evidence>
<name>A0A6J5PK80_9CAUD</name>
<accession>A0A6J5PK80</accession>
<organism evidence="1">
    <name type="scientific">uncultured Caudovirales phage</name>
    <dbReference type="NCBI Taxonomy" id="2100421"/>
    <lineage>
        <taxon>Viruses</taxon>
        <taxon>Duplodnaviria</taxon>
        <taxon>Heunggongvirae</taxon>
        <taxon>Uroviricota</taxon>
        <taxon>Caudoviricetes</taxon>
        <taxon>Peduoviridae</taxon>
        <taxon>Maltschvirus</taxon>
        <taxon>Maltschvirus maltsch</taxon>
    </lineage>
</organism>
<dbReference type="EMBL" id="LR797363">
    <property type="protein sequence ID" value="CAB4210429.1"/>
    <property type="molecule type" value="Genomic_DNA"/>
</dbReference>
<reference evidence="1" key="1">
    <citation type="submission" date="2020-05" db="EMBL/GenBank/DDBJ databases">
        <authorList>
            <person name="Chiriac C."/>
            <person name="Salcher M."/>
            <person name="Ghai R."/>
            <person name="Kavagutti S V."/>
        </authorList>
    </citation>
    <scope>NUCLEOTIDE SEQUENCE</scope>
</reference>
<protein>
    <submittedName>
        <fullName evidence="1">Uncharacterized protein</fullName>
    </submittedName>
</protein>
<dbReference type="EMBL" id="LR797267">
    <property type="protein sequence ID" value="CAB4197668.1"/>
    <property type="molecule type" value="Genomic_DNA"/>
</dbReference>
<gene>
    <name evidence="2" type="ORF">UFOVP1318_29</name>
    <name evidence="3" type="ORF">UFOVP1430_15</name>
    <name evidence="1" type="ORF">UFOVP903_17</name>
</gene>
<sequence length="116" mass="13084">MSDDVKRFRAIKLNPIFRHDDEEVNAVLESDHVAAMASKNKKIRFLEMVRDDSQKTISQFSKDNDTLTVALVAARVENAKIAKLVNAGKACFPDGKLEDFWGAYDLWNALVEIEGK</sequence>
<proteinExistence type="predicted"/>
<evidence type="ECO:0000313" key="1">
    <source>
        <dbReference type="EMBL" id="CAB4169771.1"/>
    </source>
</evidence>
<evidence type="ECO:0000313" key="2">
    <source>
        <dbReference type="EMBL" id="CAB4197668.1"/>
    </source>
</evidence>